<dbReference type="EMBL" id="KB705544">
    <property type="protein sequence ID" value="EMR72026.1"/>
    <property type="molecule type" value="Genomic_DNA"/>
</dbReference>
<name>M7TQ45_EUTLA</name>
<feature type="domain" description="MHYT" evidence="2">
    <location>
        <begin position="1"/>
        <end position="182"/>
    </location>
</feature>
<feature type="transmembrane region" description="Helical" evidence="1">
    <location>
        <begin position="158"/>
        <end position="178"/>
    </location>
</feature>
<dbReference type="PANTHER" id="PTHR35152:SF1">
    <property type="entry name" value="DOMAIN SIGNALLING PROTEIN, PUTATIVE (AFU_ORTHOLOGUE AFUA_5G11310)-RELATED"/>
    <property type="match status" value="1"/>
</dbReference>
<dbReference type="PANTHER" id="PTHR35152">
    <property type="entry name" value="DOMAIN SIGNALLING PROTEIN, PUTATIVE (AFU_ORTHOLOGUE AFUA_5G11310)-RELATED"/>
    <property type="match status" value="1"/>
</dbReference>
<evidence type="ECO:0000256" key="1">
    <source>
        <dbReference type="SAM" id="Phobius"/>
    </source>
</evidence>
<dbReference type="InterPro" id="IPR005330">
    <property type="entry name" value="MHYT_dom"/>
</dbReference>
<protein>
    <submittedName>
        <fullName evidence="3">Putative mhyt domain signaling protein</fullName>
    </submittedName>
</protein>
<dbReference type="eggNOG" id="ENOG502R57D">
    <property type="taxonomic scope" value="Eukaryota"/>
</dbReference>
<dbReference type="PROSITE" id="PS50924">
    <property type="entry name" value="MHYT"/>
    <property type="match status" value="1"/>
</dbReference>
<accession>M7TQ45</accession>
<evidence type="ECO:0000259" key="2">
    <source>
        <dbReference type="PROSITE" id="PS50924"/>
    </source>
</evidence>
<keyword evidence="1" id="KW-1133">Transmembrane helix</keyword>
<dbReference type="Proteomes" id="UP000012174">
    <property type="component" value="Unassembled WGS sequence"/>
</dbReference>
<dbReference type="STRING" id="1287681.M7TQ45"/>
<dbReference type="Pfam" id="PF03707">
    <property type="entry name" value="MHYT"/>
    <property type="match status" value="2"/>
</dbReference>
<keyword evidence="1" id="KW-0472">Membrane</keyword>
<dbReference type="AlphaFoldDB" id="M7TQ45"/>
<keyword evidence="4" id="KW-1185">Reference proteome</keyword>
<gene>
    <name evidence="3" type="ORF">UCREL1_933</name>
</gene>
<keyword evidence="1" id="KW-0812">Transmembrane</keyword>
<sequence length="559" mass="61223">MSALELLLQQYQGQYVPVAFDASSAVTMGGIAIWCMHFIGNRAIELGNGEPELQIAYSSRFTALSFFIPILVLLTAFVAIGAENKVSWWRVSGGGCLAGGAICGMHYLGNASISNYTCVYEPVNIIGATLIAVAASTVSLSLFFVFRASWTNSWWRRALSAVVLAGAVSGMHWCASTGTQYRLISLNSENSQSSRSSTVIVVICLSIGAAFITAGIAMYTAHVKRRYAHKAQQVVLAAAVFDKSGRILASRNWNGLSKIIGGMTTHLAHLPRRGKDNEVRLIDDNGELIQNYDTIFCELFCLAAMNLAEETKEQLTEAGILWDEILPTGTGGASRQRIAGDDKLLERDRYGRPRKISDDLIEKGEAWGGRHQEYGRGSLMFLIRCVERPQDVERLEAAGYRFADIHQVSGIIASSMQIKANDFEGKLTNMATYAGDNIMLDPGVHVGFFAVKARVGGLGFSIMVQKAARNLLPTVQMPLERLESWQVDIVRQLDQTRVPLLLEKLEALTMARSPQEKLFASQLQDAVEALQTWIDDPIFVEATLTSKLVQVPCRATAGK</sequence>
<evidence type="ECO:0000313" key="3">
    <source>
        <dbReference type="EMBL" id="EMR72026.1"/>
    </source>
</evidence>
<feature type="transmembrane region" description="Helical" evidence="1">
    <location>
        <begin position="125"/>
        <end position="146"/>
    </location>
</feature>
<feature type="transmembrane region" description="Helical" evidence="1">
    <location>
        <begin position="198"/>
        <end position="221"/>
    </location>
</feature>
<reference evidence="4" key="1">
    <citation type="journal article" date="2013" name="Genome Announc.">
        <title>Draft genome sequence of the grapevine dieback fungus Eutypa lata UCR-EL1.</title>
        <authorList>
            <person name="Blanco-Ulate B."/>
            <person name="Rolshausen P.E."/>
            <person name="Cantu D."/>
        </authorList>
    </citation>
    <scope>NUCLEOTIDE SEQUENCE [LARGE SCALE GENOMIC DNA]</scope>
    <source>
        <strain evidence="4">UCR-EL1</strain>
    </source>
</reference>
<dbReference type="HOGENOM" id="CLU_008375_3_0_1"/>
<proteinExistence type="predicted"/>
<feature type="transmembrane region" description="Helical" evidence="1">
    <location>
        <begin position="61"/>
        <end position="82"/>
    </location>
</feature>
<dbReference type="OrthoDB" id="264015at2759"/>
<evidence type="ECO:0000313" key="4">
    <source>
        <dbReference type="Proteomes" id="UP000012174"/>
    </source>
</evidence>
<organism evidence="3 4">
    <name type="scientific">Eutypa lata (strain UCR-EL1)</name>
    <name type="common">Grapevine dieback disease fungus</name>
    <name type="synonym">Eutypa armeniacae</name>
    <dbReference type="NCBI Taxonomy" id="1287681"/>
    <lineage>
        <taxon>Eukaryota</taxon>
        <taxon>Fungi</taxon>
        <taxon>Dikarya</taxon>
        <taxon>Ascomycota</taxon>
        <taxon>Pezizomycotina</taxon>
        <taxon>Sordariomycetes</taxon>
        <taxon>Xylariomycetidae</taxon>
        <taxon>Xylariales</taxon>
        <taxon>Diatrypaceae</taxon>
        <taxon>Eutypa</taxon>
    </lineage>
</organism>
<dbReference type="OMA" id="IRCVERP"/>
<dbReference type="KEGG" id="ela:UCREL1_933"/>